<feature type="region of interest" description="Disordered" evidence="1">
    <location>
        <begin position="187"/>
        <end position="214"/>
    </location>
</feature>
<sequence length="214" mass="23428">TPITCLRPGRFYQPFKAAAGFPARGGHSRFSGGSWRRSRRAPGTSWTRFREGRKRECFSAGGEKRRGGKTRPVSAAGTLPSGAAPNQSPPAAGEAPSSSGSPRNPQPASSSGAMAKPGHSWSRRGSGKEKKEEEEEEEEGEDPVDAMIARTGCTAQHWALQECMAEQRDWRRCQPHVQALRHCMARWQRPRPEEPNPEHPQRSSPGGLRDPPQG</sequence>
<dbReference type="PANTHER" id="PTHR13639">
    <property type="entry name" value="CYTOCHROME C OXIDASE ASSEMBLY FACTOR 4 HOMOLOG, MITOCHONDRIAL"/>
    <property type="match status" value="1"/>
</dbReference>
<dbReference type="InterPro" id="IPR009069">
    <property type="entry name" value="Cys_alpha_HP_mot_SF"/>
</dbReference>
<reference evidence="2" key="1">
    <citation type="submission" date="2025-08" db="UniProtKB">
        <authorList>
            <consortium name="Ensembl"/>
        </authorList>
    </citation>
    <scope>IDENTIFICATION</scope>
</reference>
<dbReference type="SUPFAM" id="SSF47072">
    <property type="entry name" value="Cysteine alpha-hairpin motif"/>
    <property type="match status" value="1"/>
</dbReference>
<dbReference type="GO" id="GO:0033617">
    <property type="term" value="P:mitochondrial respiratory chain complex IV assembly"/>
    <property type="evidence" value="ECO:0007669"/>
    <property type="project" value="InterPro"/>
</dbReference>
<feature type="compositionally biased region" description="Basic and acidic residues" evidence="1">
    <location>
        <begin position="190"/>
        <end position="201"/>
    </location>
</feature>
<name>A0A8B9ENC4_ANSCY</name>
<feature type="compositionally biased region" description="Low complexity" evidence="1">
    <location>
        <begin position="89"/>
        <end position="102"/>
    </location>
</feature>
<evidence type="ECO:0000313" key="2">
    <source>
        <dbReference type="Ensembl" id="ENSACDP00005023306.1"/>
    </source>
</evidence>
<dbReference type="GO" id="GO:0005758">
    <property type="term" value="C:mitochondrial intermembrane space"/>
    <property type="evidence" value="ECO:0007669"/>
    <property type="project" value="InterPro"/>
</dbReference>
<dbReference type="PANTHER" id="PTHR13639:SF2">
    <property type="entry name" value="CYTOCHROME C OXIDASE ASSEMBLY FACTOR 4 HOMOLOG, MITOCHONDRIAL"/>
    <property type="match status" value="1"/>
</dbReference>
<proteinExistence type="predicted"/>
<feature type="compositionally biased region" description="Basic and acidic residues" evidence="1">
    <location>
        <begin position="48"/>
        <end position="65"/>
    </location>
</feature>
<evidence type="ECO:0000313" key="3">
    <source>
        <dbReference type="Proteomes" id="UP000694521"/>
    </source>
</evidence>
<reference evidence="2" key="2">
    <citation type="submission" date="2025-09" db="UniProtKB">
        <authorList>
            <consortium name="Ensembl"/>
        </authorList>
    </citation>
    <scope>IDENTIFICATION</scope>
</reference>
<feature type="region of interest" description="Disordered" evidence="1">
    <location>
        <begin position="18"/>
        <end position="149"/>
    </location>
</feature>
<keyword evidence="3" id="KW-1185">Reference proteome</keyword>
<evidence type="ECO:0008006" key="4">
    <source>
        <dbReference type="Google" id="ProtNLM"/>
    </source>
</evidence>
<protein>
    <recommendedName>
        <fullName evidence="4">Cytochrome c oxidase assembly factor 4 homolog</fullName>
    </recommendedName>
</protein>
<dbReference type="InterPro" id="IPR039870">
    <property type="entry name" value="Coa4-like"/>
</dbReference>
<feature type="compositionally biased region" description="Acidic residues" evidence="1">
    <location>
        <begin position="132"/>
        <end position="144"/>
    </location>
</feature>
<dbReference type="Proteomes" id="UP000694521">
    <property type="component" value="Unplaced"/>
</dbReference>
<feature type="compositionally biased region" description="Low complexity" evidence="1">
    <location>
        <begin position="24"/>
        <end position="35"/>
    </location>
</feature>
<dbReference type="AlphaFoldDB" id="A0A8B9ENC4"/>
<organism evidence="2 3">
    <name type="scientific">Anser cygnoides</name>
    <name type="common">Swan goose</name>
    <dbReference type="NCBI Taxonomy" id="8845"/>
    <lineage>
        <taxon>Eukaryota</taxon>
        <taxon>Metazoa</taxon>
        <taxon>Chordata</taxon>
        <taxon>Craniata</taxon>
        <taxon>Vertebrata</taxon>
        <taxon>Euteleostomi</taxon>
        <taxon>Archelosauria</taxon>
        <taxon>Archosauria</taxon>
        <taxon>Dinosauria</taxon>
        <taxon>Saurischia</taxon>
        <taxon>Theropoda</taxon>
        <taxon>Coelurosauria</taxon>
        <taxon>Aves</taxon>
        <taxon>Neognathae</taxon>
        <taxon>Galloanserae</taxon>
        <taxon>Anseriformes</taxon>
        <taxon>Anatidae</taxon>
        <taxon>Anserinae</taxon>
        <taxon>Anser</taxon>
    </lineage>
</organism>
<evidence type="ECO:0000256" key="1">
    <source>
        <dbReference type="SAM" id="MobiDB-lite"/>
    </source>
</evidence>
<accession>A0A8B9ENC4</accession>
<dbReference type="Ensembl" id="ENSACDT00005027876.1">
    <property type="protein sequence ID" value="ENSACDP00005023306.1"/>
    <property type="gene ID" value="ENSACDG00005016911.1"/>
</dbReference>